<dbReference type="EMBL" id="LVYD01000001">
    <property type="protein sequence ID" value="OQP66915.1"/>
    <property type="molecule type" value="Genomic_DNA"/>
</dbReference>
<evidence type="ECO:0000313" key="2">
    <source>
        <dbReference type="Proteomes" id="UP000192796"/>
    </source>
</evidence>
<accession>A0A1V9G8F4</accession>
<comment type="caution">
    <text evidence="1">The sequence shown here is derived from an EMBL/GenBank/DDBJ whole genome shotgun (WGS) entry which is preliminary data.</text>
</comment>
<dbReference type="Proteomes" id="UP000192796">
    <property type="component" value="Unassembled WGS sequence"/>
</dbReference>
<dbReference type="PANTHER" id="PTHR39961">
    <property type="entry name" value="HYPOTHETICAL CYTOSOLIC PROTEIN"/>
    <property type="match status" value="1"/>
</dbReference>
<dbReference type="STRING" id="1703345.A3860_00660"/>
<gene>
    <name evidence="1" type="ORF">A3860_00660</name>
</gene>
<name>A0A1V9G8F4_9BACT</name>
<dbReference type="AlphaFoldDB" id="A0A1V9G8F4"/>
<dbReference type="OrthoDB" id="13663at2"/>
<dbReference type="PANTHER" id="PTHR39961:SF1">
    <property type="entry name" value="DUF458 DOMAIN-CONTAINING PROTEIN"/>
    <property type="match status" value="1"/>
</dbReference>
<sequence length="160" mass="18301">MEQQQWRRLDGTRIKRPIEDEVRTVLVREKEMGHTLKVCIGTDSQVKGKETEFATVIVFIRKGKGGFMYIHNETTQQKMSIKQRMLMEVSKSIEVAYALCRLFTVYNVDMEVHADINTNPNFKSNDALKEAMGYIMGMGFVFKAKPHAFASSSCANKIVQ</sequence>
<protein>
    <recommendedName>
        <fullName evidence="3">RNase H type-1 domain-containing protein</fullName>
    </recommendedName>
</protein>
<dbReference type="RefSeq" id="WP_081144614.1">
    <property type="nucleotide sequence ID" value="NZ_LVYD01000001.1"/>
</dbReference>
<evidence type="ECO:0000313" key="1">
    <source>
        <dbReference type="EMBL" id="OQP66915.1"/>
    </source>
</evidence>
<proteinExistence type="predicted"/>
<reference evidence="1 2" key="1">
    <citation type="submission" date="2016-03" db="EMBL/GenBank/DDBJ databases">
        <title>Niastella vici sp. nov., isolated from farmland soil.</title>
        <authorList>
            <person name="Chen L."/>
            <person name="Wang D."/>
            <person name="Yang S."/>
            <person name="Wang G."/>
        </authorList>
    </citation>
    <scope>NUCLEOTIDE SEQUENCE [LARGE SCALE GENOMIC DNA]</scope>
    <source>
        <strain evidence="1 2">DJ57</strain>
    </source>
</reference>
<dbReference type="Pfam" id="PF04308">
    <property type="entry name" value="RNaseH_like"/>
    <property type="match status" value="1"/>
</dbReference>
<organism evidence="1 2">
    <name type="scientific">Niastella vici</name>
    <dbReference type="NCBI Taxonomy" id="1703345"/>
    <lineage>
        <taxon>Bacteria</taxon>
        <taxon>Pseudomonadati</taxon>
        <taxon>Bacteroidota</taxon>
        <taxon>Chitinophagia</taxon>
        <taxon>Chitinophagales</taxon>
        <taxon>Chitinophagaceae</taxon>
        <taxon>Niastella</taxon>
    </lineage>
</organism>
<dbReference type="InterPro" id="IPR007405">
    <property type="entry name" value="Phage_KVP40_Orf299"/>
</dbReference>
<evidence type="ECO:0008006" key="3">
    <source>
        <dbReference type="Google" id="ProtNLM"/>
    </source>
</evidence>
<keyword evidence="2" id="KW-1185">Reference proteome</keyword>